<dbReference type="EMBL" id="CM023485">
    <property type="protein sequence ID" value="KAH6930139.1"/>
    <property type="molecule type" value="Genomic_DNA"/>
</dbReference>
<keyword evidence="2" id="KW-1185">Reference proteome</keyword>
<proteinExistence type="predicted"/>
<evidence type="ECO:0000313" key="2">
    <source>
        <dbReference type="Proteomes" id="UP000821845"/>
    </source>
</evidence>
<sequence length="337" mass="37525">MGEPRLEPNWRVSVRPSALAVYGVGHCVAFEAPTLQRIQRALSPVRSGFQIRAFGGRRTTRGDVPADCLLWMPQPLQETFTEAEAPTIPTVYVVTPTYRRPTQMPDLVRVAQALMLATGVFWVLVEDSVRPTEAVSRLLRDCGVPHVHLLGPCPRDLRMRSKGRGVSARRAALAWLQDNATLPGVLYFADDDNTYDYRLFDEIRWTDAVSVFPVGSMTKIGVSTPVVVNGSVVGFHDPYINNRSFPMDMAGFAVNLRLVINNTHLAMPHKEGRQETEFLESLNISVADLQPLCENATKVLVWHTQSKPSVFPTTASISKKLRSAKTNLEALIRYINS</sequence>
<comment type="caution">
    <text evidence="1">The sequence shown here is derived from an EMBL/GenBank/DDBJ whole genome shotgun (WGS) entry which is preliminary data.</text>
</comment>
<reference evidence="1" key="1">
    <citation type="submission" date="2020-05" db="EMBL/GenBank/DDBJ databases">
        <title>Large-scale comparative analyses of tick genomes elucidate their genetic diversity and vector capacities.</title>
        <authorList>
            <person name="Jia N."/>
            <person name="Wang J."/>
            <person name="Shi W."/>
            <person name="Du L."/>
            <person name="Sun Y."/>
            <person name="Zhan W."/>
            <person name="Jiang J."/>
            <person name="Wang Q."/>
            <person name="Zhang B."/>
            <person name="Ji P."/>
            <person name="Sakyi L.B."/>
            <person name="Cui X."/>
            <person name="Yuan T."/>
            <person name="Jiang B."/>
            <person name="Yang W."/>
            <person name="Lam T.T.-Y."/>
            <person name="Chang Q."/>
            <person name="Ding S."/>
            <person name="Wang X."/>
            <person name="Zhu J."/>
            <person name="Ruan X."/>
            <person name="Zhao L."/>
            <person name="Wei J."/>
            <person name="Que T."/>
            <person name="Du C."/>
            <person name="Cheng J."/>
            <person name="Dai P."/>
            <person name="Han X."/>
            <person name="Huang E."/>
            <person name="Gao Y."/>
            <person name="Liu J."/>
            <person name="Shao H."/>
            <person name="Ye R."/>
            <person name="Li L."/>
            <person name="Wei W."/>
            <person name="Wang X."/>
            <person name="Wang C."/>
            <person name="Yang T."/>
            <person name="Huo Q."/>
            <person name="Li W."/>
            <person name="Guo W."/>
            <person name="Chen H."/>
            <person name="Zhou L."/>
            <person name="Ni X."/>
            <person name="Tian J."/>
            <person name="Zhou Y."/>
            <person name="Sheng Y."/>
            <person name="Liu T."/>
            <person name="Pan Y."/>
            <person name="Xia L."/>
            <person name="Li J."/>
            <person name="Zhao F."/>
            <person name="Cao W."/>
        </authorList>
    </citation>
    <scope>NUCLEOTIDE SEQUENCE</scope>
    <source>
        <strain evidence="1">Hyas-2018</strain>
    </source>
</reference>
<dbReference type="Proteomes" id="UP000821845">
    <property type="component" value="Chromosome 5"/>
</dbReference>
<evidence type="ECO:0000313" key="1">
    <source>
        <dbReference type="EMBL" id="KAH6930139.1"/>
    </source>
</evidence>
<gene>
    <name evidence="1" type="ORF">HPB50_010535</name>
</gene>
<name>A0ACB7S8P3_HYAAI</name>
<organism evidence="1 2">
    <name type="scientific">Hyalomma asiaticum</name>
    <name type="common">Tick</name>
    <dbReference type="NCBI Taxonomy" id="266040"/>
    <lineage>
        <taxon>Eukaryota</taxon>
        <taxon>Metazoa</taxon>
        <taxon>Ecdysozoa</taxon>
        <taxon>Arthropoda</taxon>
        <taxon>Chelicerata</taxon>
        <taxon>Arachnida</taxon>
        <taxon>Acari</taxon>
        <taxon>Parasitiformes</taxon>
        <taxon>Ixodida</taxon>
        <taxon>Ixodoidea</taxon>
        <taxon>Ixodidae</taxon>
        <taxon>Hyalomminae</taxon>
        <taxon>Hyalomma</taxon>
    </lineage>
</organism>
<accession>A0ACB7S8P3</accession>
<protein>
    <submittedName>
        <fullName evidence="1">Uncharacterized protein</fullName>
    </submittedName>
</protein>